<feature type="transmembrane region" description="Helical" evidence="9">
    <location>
        <begin position="407"/>
        <end position="427"/>
    </location>
</feature>
<feature type="domain" description="Na+/H+ antiporter NhaC-like C-terminal" evidence="10">
    <location>
        <begin position="278"/>
        <end position="428"/>
    </location>
</feature>
<evidence type="ECO:0000259" key="10">
    <source>
        <dbReference type="Pfam" id="PF03553"/>
    </source>
</evidence>
<keyword evidence="6 9" id="KW-1133">Transmembrane helix</keyword>
<evidence type="ECO:0000313" key="12">
    <source>
        <dbReference type="Proteomes" id="UP000255417"/>
    </source>
</evidence>
<evidence type="ECO:0000256" key="3">
    <source>
        <dbReference type="ARBA" id="ARBA00022449"/>
    </source>
</evidence>
<feature type="transmembrane region" description="Helical" evidence="9">
    <location>
        <begin position="331"/>
        <end position="353"/>
    </location>
</feature>
<feature type="transmembrane region" description="Helical" evidence="9">
    <location>
        <begin position="77"/>
        <end position="96"/>
    </location>
</feature>
<dbReference type="Proteomes" id="UP000255417">
    <property type="component" value="Unassembled WGS sequence"/>
</dbReference>
<proteinExistence type="inferred from homology"/>
<evidence type="ECO:0000256" key="5">
    <source>
        <dbReference type="ARBA" id="ARBA00022692"/>
    </source>
</evidence>
<evidence type="ECO:0000256" key="1">
    <source>
        <dbReference type="ARBA" id="ARBA00004651"/>
    </source>
</evidence>
<evidence type="ECO:0000256" key="4">
    <source>
        <dbReference type="ARBA" id="ARBA00022475"/>
    </source>
</evidence>
<protein>
    <submittedName>
        <fullName evidence="11">Malate-2H(+)/Na(+)-lactate antiporter</fullName>
    </submittedName>
</protein>
<dbReference type="Pfam" id="PF03553">
    <property type="entry name" value="Na_H_antiporter"/>
    <property type="match status" value="2"/>
</dbReference>
<dbReference type="RefSeq" id="WP_115314674.1">
    <property type="nucleotide sequence ID" value="NZ_LWIF01000001.1"/>
</dbReference>
<dbReference type="AlphaFoldDB" id="A0A379C7N4"/>
<keyword evidence="7 9" id="KW-0472">Membrane</keyword>
<dbReference type="PANTHER" id="PTHR33451:SF5">
    <property type="entry name" value="NA+_H+ ANTIPORTER"/>
    <property type="match status" value="1"/>
</dbReference>
<gene>
    <name evidence="11" type="primary">mleN_1</name>
    <name evidence="11" type="ORF">NCTC12872_00108</name>
</gene>
<keyword evidence="2" id="KW-0813">Transport</keyword>
<dbReference type="GO" id="GO:0015297">
    <property type="term" value="F:antiporter activity"/>
    <property type="evidence" value="ECO:0007669"/>
    <property type="project" value="UniProtKB-KW"/>
</dbReference>
<feature type="transmembrane region" description="Helical" evidence="9">
    <location>
        <begin position="238"/>
        <end position="266"/>
    </location>
</feature>
<evidence type="ECO:0000313" key="11">
    <source>
        <dbReference type="EMBL" id="SUB58158.1"/>
    </source>
</evidence>
<dbReference type="PANTHER" id="PTHR33451">
    <property type="entry name" value="MALATE-2H(+)/NA(+)-LACTATE ANTIPORTER"/>
    <property type="match status" value="1"/>
</dbReference>
<feature type="transmembrane region" description="Helical" evidence="9">
    <location>
        <begin position="108"/>
        <end position="132"/>
    </location>
</feature>
<feature type="transmembrane region" description="Helical" evidence="9">
    <location>
        <begin position="38"/>
        <end position="56"/>
    </location>
</feature>
<reference evidence="11 12" key="1">
    <citation type="submission" date="2018-06" db="EMBL/GenBank/DDBJ databases">
        <authorList>
            <consortium name="Pathogen Informatics"/>
            <person name="Doyle S."/>
        </authorList>
    </citation>
    <scope>NUCLEOTIDE SEQUENCE [LARGE SCALE GENOMIC DNA]</scope>
    <source>
        <strain evidence="11 12">NCTC12872</strain>
    </source>
</reference>
<dbReference type="OrthoDB" id="9762978at2"/>
<dbReference type="GO" id="GO:0005886">
    <property type="term" value="C:plasma membrane"/>
    <property type="evidence" value="ECO:0007669"/>
    <property type="project" value="UniProtKB-SubCell"/>
</dbReference>
<sequence>MPNGSGLNKGNIKGLFPLFAFLITYILVRVISGSFETMPIMVGISIGCLVAFFLNDKNHKISFTKKVTIFCKGGGEETLILMVIIFLLAGAFYSVANSMHAVDSIVNIGLSILPSNIILPGLFVVSCILSFAMGTSMGTVSTLAPIAIGIATKIGVDIPLVAGIVIGGAMFGDNLSFISDTTIAATRTQEVTMKDKFKVNFLMVLPAIIINIALLLLVDVNASAVTEHLDFNLLNILPYAIIIVLSLVGMHVIPVMGLGILSGLIIGVMHQDFTILESFKVIHTGMVWMEDMALIAVLVGGMVALMKYLGGIDYLLYHLTKNVKSVRAGEFSIASLVSLLDIATTNNTISIIVSGPIAKNIGNEIGINRSRIAAILDLFSSAFSGLSPFGGQLLVMAGLCSISPIDIIPYVWYCMLMLVFGIFFIIIGKPMPKKVN</sequence>
<name>A0A379C7N4_9PAST</name>
<evidence type="ECO:0000256" key="9">
    <source>
        <dbReference type="SAM" id="Phobius"/>
    </source>
</evidence>
<keyword evidence="3" id="KW-0050">Antiport</keyword>
<keyword evidence="5 9" id="KW-0812">Transmembrane</keyword>
<evidence type="ECO:0000256" key="2">
    <source>
        <dbReference type="ARBA" id="ARBA00022448"/>
    </source>
</evidence>
<comment type="similarity">
    <text evidence="8">Belongs to the NhaC Na(+)/H(+) (TC 2.A.35) antiporter family.</text>
</comment>
<keyword evidence="4" id="KW-1003">Cell membrane</keyword>
<feature type="domain" description="Na+/H+ antiporter NhaC-like C-terminal" evidence="10">
    <location>
        <begin position="38"/>
        <end position="210"/>
    </location>
</feature>
<evidence type="ECO:0000256" key="8">
    <source>
        <dbReference type="ARBA" id="ARBA00038435"/>
    </source>
</evidence>
<organism evidence="11 12">
    <name type="scientific">Phocoenobacter uteri</name>
    <dbReference type="NCBI Taxonomy" id="146806"/>
    <lineage>
        <taxon>Bacteria</taxon>
        <taxon>Pseudomonadati</taxon>
        <taxon>Pseudomonadota</taxon>
        <taxon>Gammaproteobacteria</taxon>
        <taxon>Pasteurellales</taxon>
        <taxon>Pasteurellaceae</taxon>
        <taxon>Phocoenobacter</taxon>
    </lineage>
</organism>
<feature type="transmembrane region" description="Helical" evidence="9">
    <location>
        <begin position="287"/>
        <end position="311"/>
    </location>
</feature>
<feature type="transmembrane region" description="Helical" evidence="9">
    <location>
        <begin position="199"/>
        <end position="218"/>
    </location>
</feature>
<dbReference type="InterPro" id="IPR018461">
    <property type="entry name" value="Na/H_Antiport_NhaC-like_C"/>
</dbReference>
<dbReference type="InterPro" id="IPR052180">
    <property type="entry name" value="NhaC_Na-H+_Antiporter"/>
</dbReference>
<evidence type="ECO:0000256" key="6">
    <source>
        <dbReference type="ARBA" id="ARBA00022989"/>
    </source>
</evidence>
<feature type="transmembrane region" description="Helical" evidence="9">
    <location>
        <begin position="12"/>
        <end position="32"/>
    </location>
</feature>
<comment type="subcellular location">
    <subcellularLocation>
        <location evidence="1">Cell membrane</location>
        <topology evidence="1">Multi-pass membrane protein</topology>
    </subcellularLocation>
</comment>
<evidence type="ECO:0000256" key="7">
    <source>
        <dbReference type="ARBA" id="ARBA00023136"/>
    </source>
</evidence>
<keyword evidence="12" id="KW-1185">Reference proteome</keyword>
<feature type="transmembrane region" description="Helical" evidence="9">
    <location>
        <begin position="374"/>
        <end position="395"/>
    </location>
</feature>
<accession>A0A379C7N4</accession>
<dbReference type="EMBL" id="UGTA01000001">
    <property type="protein sequence ID" value="SUB58158.1"/>
    <property type="molecule type" value="Genomic_DNA"/>
</dbReference>